<reference evidence="3 4" key="1">
    <citation type="submission" date="2016-09" db="EMBL/GenBank/DDBJ databases">
        <title>The complete genome sequences of Rhizobium gallicum, symbiovars gallicum and phaseoli, symbionts associated to common bean (Phaseolus vulgaris).</title>
        <authorList>
            <person name="Bustos P."/>
            <person name="Santamaria R.I."/>
            <person name="Perez-Carrascal O.M."/>
            <person name="Juarez S."/>
            <person name="Lozano L."/>
            <person name="Martinez-Flores I."/>
            <person name="Martinez-Romero E."/>
            <person name="Cevallos M."/>
            <person name="Romero D."/>
            <person name="Davila G."/>
            <person name="Gonzalez V."/>
        </authorList>
    </citation>
    <scope>NUCLEOTIDE SEQUENCE [LARGE SCALE GENOMIC DNA]</scope>
    <source>
        <strain evidence="3 4">8C-3</strain>
        <plasmid evidence="4">Plasmid prsp8c3a</plasmid>
    </source>
</reference>
<evidence type="ECO:0000313" key="3">
    <source>
        <dbReference type="EMBL" id="APO77271.1"/>
    </source>
</evidence>
<evidence type="ECO:0000313" key="4">
    <source>
        <dbReference type="Proteomes" id="UP000185109"/>
    </source>
</evidence>
<keyword evidence="1" id="KW-1133">Transmembrane helix</keyword>
<evidence type="ECO:0000256" key="1">
    <source>
        <dbReference type="SAM" id="Phobius"/>
    </source>
</evidence>
<sequence length="199" mass="21722">MKSLAQKNVIPFRKNRKVANDRPGINAARSTSRRYRRGRGRGIPITMVWAVVIGAAGWLYLDHNGHLDSAAVFAKAPAQDALSASFALCGDSHRANCVVDGDTFWFEGEKIRIADIDTPELSPPRCEAERIKGEAAKSRLLTLLNAGKFSLAAGFRDEDKYGRKLRTVSRAGNSLGDVLIDEGLARSWDGARHGWCQGG</sequence>
<evidence type="ECO:0000259" key="2">
    <source>
        <dbReference type="PROSITE" id="PS50830"/>
    </source>
</evidence>
<feature type="transmembrane region" description="Helical" evidence="1">
    <location>
        <begin position="42"/>
        <end position="61"/>
    </location>
</feature>
<keyword evidence="3" id="KW-0614">Plasmid</keyword>
<name>A0A1L5PAP7_RHIET</name>
<dbReference type="Pfam" id="PF00565">
    <property type="entry name" value="SNase"/>
    <property type="match status" value="1"/>
</dbReference>
<accession>A0A1L5PAP7</accession>
<feature type="domain" description="TNase-like" evidence="2">
    <location>
        <begin position="98"/>
        <end position="186"/>
    </location>
</feature>
<dbReference type="Gene3D" id="2.40.50.90">
    <property type="match status" value="1"/>
</dbReference>
<dbReference type="InterPro" id="IPR035437">
    <property type="entry name" value="SNase_OB-fold_sf"/>
</dbReference>
<keyword evidence="1" id="KW-0812">Transmembrane</keyword>
<gene>
    <name evidence="3" type="ORF">AM571_PA00393</name>
</gene>
<dbReference type="InterPro" id="IPR016071">
    <property type="entry name" value="Staphylococal_nuclease_OB-fold"/>
</dbReference>
<dbReference type="PROSITE" id="PS50830">
    <property type="entry name" value="TNASE_3"/>
    <property type="match status" value="1"/>
</dbReference>
<keyword evidence="1" id="KW-0472">Membrane</keyword>
<dbReference type="AlphaFoldDB" id="A0A1L5PAP7"/>
<geneLocation type="plasmid" evidence="4">
    <name>prsp8c3a</name>
</geneLocation>
<dbReference type="EMBL" id="CP017242">
    <property type="protein sequence ID" value="APO77271.1"/>
    <property type="molecule type" value="Genomic_DNA"/>
</dbReference>
<dbReference type="Proteomes" id="UP000185109">
    <property type="component" value="Plasmid pRsp8C3a"/>
</dbReference>
<dbReference type="SUPFAM" id="SSF50199">
    <property type="entry name" value="Staphylococcal nuclease"/>
    <property type="match status" value="1"/>
</dbReference>
<organism evidence="3 4">
    <name type="scientific">Rhizobium etli 8C-3</name>
    <dbReference type="NCBI Taxonomy" id="538025"/>
    <lineage>
        <taxon>Bacteria</taxon>
        <taxon>Pseudomonadati</taxon>
        <taxon>Pseudomonadota</taxon>
        <taxon>Alphaproteobacteria</taxon>
        <taxon>Hyphomicrobiales</taxon>
        <taxon>Rhizobiaceae</taxon>
        <taxon>Rhizobium/Agrobacterium group</taxon>
        <taxon>Rhizobium</taxon>
    </lineage>
</organism>
<proteinExistence type="predicted"/>
<protein>
    <submittedName>
        <fullName evidence="3">Nuclease SNase-like protein</fullName>
    </submittedName>
</protein>